<dbReference type="GO" id="GO:0016787">
    <property type="term" value="F:hydrolase activity"/>
    <property type="evidence" value="ECO:0007669"/>
    <property type="project" value="UniProtKB-KW"/>
</dbReference>
<dbReference type="OrthoDB" id="2645723at2"/>
<dbReference type="EMBL" id="MWQN01000001">
    <property type="protein sequence ID" value="OPC80850.1"/>
    <property type="molecule type" value="Genomic_DNA"/>
</dbReference>
<dbReference type="AlphaFoldDB" id="A0A1T3NW14"/>
<dbReference type="PRINTS" id="PR00111">
    <property type="entry name" value="ABHYDROLASE"/>
</dbReference>
<dbReference type="GO" id="GO:0016020">
    <property type="term" value="C:membrane"/>
    <property type="evidence" value="ECO:0007669"/>
    <property type="project" value="TreeGrafter"/>
</dbReference>
<evidence type="ECO:0000313" key="3">
    <source>
        <dbReference type="Proteomes" id="UP000190037"/>
    </source>
</evidence>
<dbReference type="Gene3D" id="3.40.50.1820">
    <property type="entry name" value="alpha/beta hydrolase"/>
    <property type="match status" value="1"/>
</dbReference>
<dbReference type="InterPro" id="IPR029058">
    <property type="entry name" value="AB_hydrolase_fold"/>
</dbReference>
<sequence>MSEVHANGLRFHVQRLSPPADRPVLRTPVVFLHGLVLDNLSSFYYTLAAPVARAGAEVVLYDQRGHGRTERPRSGYDPDTAVADLAALLDACAVPTPVHLVGNSFGGLIALRAARSKPDLVASLVLIEGQCLDVPAGAEPYAGGWVEEMANTLNLAALGLAAHPGPERLPVGPARKTARLRAGADALLNGTTLIEDVTLPPAPSEAELAEVACPVLALYGELSELAPPARRLAELLPHCTLTVLPGVAHTVLREATAPVLAALLDWLPRHEPVTVRPGAGR</sequence>
<gene>
    <name evidence="2" type="ORF">B4N89_07710</name>
</gene>
<feature type="domain" description="AB hydrolase-1" evidence="1">
    <location>
        <begin position="29"/>
        <end position="260"/>
    </location>
</feature>
<dbReference type="Pfam" id="PF12697">
    <property type="entry name" value="Abhydrolase_6"/>
    <property type="match status" value="1"/>
</dbReference>
<dbReference type="SUPFAM" id="SSF53474">
    <property type="entry name" value="alpha/beta-Hydrolases"/>
    <property type="match status" value="1"/>
</dbReference>
<dbReference type="PANTHER" id="PTHR43798">
    <property type="entry name" value="MONOACYLGLYCEROL LIPASE"/>
    <property type="match status" value="1"/>
</dbReference>
<dbReference type="STRING" id="159449.B4N89_07710"/>
<dbReference type="InterPro" id="IPR050266">
    <property type="entry name" value="AB_hydrolase_sf"/>
</dbReference>
<keyword evidence="3" id="KW-1185">Reference proteome</keyword>
<evidence type="ECO:0000259" key="1">
    <source>
        <dbReference type="Pfam" id="PF12697"/>
    </source>
</evidence>
<accession>A0A1T3NW14</accession>
<dbReference type="RefSeq" id="WP_078975140.1">
    <property type="nucleotide sequence ID" value="NZ_MWQN01000001.1"/>
</dbReference>
<comment type="caution">
    <text evidence="2">The sequence shown here is derived from an EMBL/GenBank/DDBJ whole genome shotgun (WGS) entry which is preliminary data.</text>
</comment>
<organism evidence="2 3">
    <name type="scientific">Embleya scabrispora</name>
    <dbReference type="NCBI Taxonomy" id="159449"/>
    <lineage>
        <taxon>Bacteria</taxon>
        <taxon>Bacillati</taxon>
        <taxon>Actinomycetota</taxon>
        <taxon>Actinomycetes</taxon>
        <taxon>Kitasatosporales</taxon>
        <taxon>Streptomycetaceae</taxon>
        <taxon>Embleya</taxon>
    </lineage>
</organism>
<name>A0A1T3NW14_9ACTN</name>
<reference evidence="2 3" key="1">
    <citation type="submission" date="2017-03" db="EMBL/GenBank/DDBJ databases">
        <title>Draft genome sequence of Streptomyces scabrisporus NF3, endophyte isolated from Amphipterygium adstringens.</title>
        <authorList>
            <person name="Vazquez M."/>
            <person name="Ceapa C.D."/>
            <person name="Rodriguez Luna D."/>
            <person name="Sanchez Esquivel S."/>
        </authorList>
    </citation>
    <scope>NUCLEOTIDE SEQUENCE [LARGE SCALE GENOMIC DNA]</scope>
    <source>
        <strain evidence="2 3">NF3</strain>
    </source>
</reference>
<proteinExistence type="predicted"/>
<dbReference type="Proteomes" id="UP000190037">
    <property type="component" value="Unassembled WGS sequence"/>
</dbReference>
<keyword evidence="2" id="KW-0378">Hydrolase</keyword>
<protein>
    <submittedName>
        <fullName evidence="2">Alpha/beta hydrolase</fullName>
    </submittedName>
</protein>
<dbReference type="PANTHER" id="PTHR43798:SF27">
    <property type="entry name" value="HYDROLASE ALPHA_BETA HYDROLASE FOLD FAMILY"/>
    <property type="match status" value="1"/>
</dbReference>
<evidence type="ECO:0000313" key="2">
    <source>
        <dbReference type="EMBL" id="OPC80850.1"/>
    </source>
</evidence>
<dbReference type="InterPro" id="IPR000073">
    <property type="entry name" value="AB_hydrolase_1"/>
</dbReference>